<evidence type="ECO:0000256" key="1">
    <source>
        <dbReference type="ARBA" id="ARBA00007626"/>
    </source>
</evidence>
<evidence type="ECO:0000256" key="3">
    <source>
        <dbReference type="PROSITE-ProRule" id="PRU00708"/>
    </source>
</evidence>
<evidence type="ECO:0000313" key="4">
    <source>
        <dbReference type="EMBL" id="KAF5189664.1"/>
    </source>
</evidence>
<reference evidence="4 5" key="1">
    <citation type="submission" date="2020-06" db="EMBL/GenBank/DDBJ databases">
        <title>Transcriptomic and genomic resources for Thalictrum thalictroides and T. hernandezii: Facilitating candidate gene discovery in an emerging model plant lineage.</title>
        <authorList>
            <person name="Arias T."/>
            <person name="Riano-Pachon D.M."/>
            <person name="Di Stilio V.S."/>
        </authorList>
    </citation>
    <scope>NUCLEOTIDE SEQUENCE [LARGE SCALE GENOMIC DNA]</scope>
    <source>
        <strain evidence="5">cv. WT478/WT964</strain>
        <tissue evidence="4">Leaves</tissue>
    </source>
</reference>
<dbReference type="NCBIfam" id="TIGR00756">
    <property type="entry name" value="PPR"/>
    <property type="match status" value="1"/>
</dbReference>
<dbReference type="Pfam" id="PF13041">
    <property type="entry name" value="PPR_2"/>
    <property type="match status" value="1"/>
</dbReference>
<keyword evidence="2" id="KW-0677">Repeat</keyword>
<name>A0A7J6VX24_THATH</name>
<feature type="repeat" description="PPR" evidence="3">
    <location>
        <begin position="9"/>
        <end position="43"/>
    </location>
</feature>
<evidence type="ECO:0000256" key="2">
    <source>
        <dbReference type="ARBA" id="ARBA00022737"/>
    </source>
</evidence>
<comment type="similarity">
    <text evidence="1">Belongs to the PPR family. P subfamily.</text>
</comment>
<dbReference type="AlphaFoldDB" id="A0A7J6VX24"/>
<dbReference type="PANTHER" id="PTHR47447:SF17">
    <property type="entry name" value="OS12G0638900 PROTEIN"/>
    <property type="match status" value="1"/>
</dbReference>
<evidence type="ECO:0000313" key="5">
    <source>
        <dbReference type="Proteomes" id="UP000554482"/>
    </source>
</evidence>
<keyword evidence="5" id="KW-1185">Reference proteome</keyword>
<comment type="caution">
    <text evidence="4">The sequence shown here is derived from an EMBL/GenBank/DDBJ whole genome shotgun (WGS) entry which is preliminary data.</text>
</comment>
<sequence length="66" mass="7349">MKVIGSQPNVYTYSIVIDALCRCGQSTRAHDVFAEMIYVGCSPNSVTFNNLMRVHVEAGRTEKVLQ</sequence>
<dbReference type="Proteomes" id="UP000554482">
    <property type="component" value="Unassembled WGS sequence"/>
</dbReference>
<dbReference type="InterPro" id="IPR011990">
    <property type="entry name" value="TPR-like_helical_dom_sf"/>
</dbReference>
<dbReference type="EMBL" id="JABWDY010025158">
    <property type="protein sequence ID" value="KAF5189664.1"/>
    <property type="molecule type" value="Genomic_DNA"/>
</dbReference>
<dbReference type="Gene3D" id="1.25.40.10">
    <property type="entry name" value="Tetratricopeptide repeat domain"/>
    <property type="match status" value="1"/>
</dbReference>
<protein>
    <submittedName>
        <fullName evidence="4">Pentatricopeptide repeat-containing protein</fullName>
    </submittedName>
</protein>
<accession>A0A7J6VX24</accession>
<gene>
    <name evidence="4" type="ORF">FRX31_020750</name>
</gene>
<dbReference type="PANTHER" id="PTHR47447">
    <property type="entry name" value="OS03G0856100 PROTEIN"/>
    <property type="match status" value="1"/>
</dbReference>
<organism evidence="4 5">
    <name type="scientific">Thalictrum thalictroides</name>
    <name type="common">Rue-anemone</name>
    <name type="synonym">Anemone thalictroides</name>
    <dbReference type="NCBI Taxonomy" id="46969"/>
    <lineage>
        <taxon>Eukaryota</taxon>
        <taxon>Viridiplantae</taxon>
        <taxon>Streptophyta</taxon>
        <taxon>Embryophyta</taxon>
        <taxon>Tracheophyta</taxon>
        <taxon>Spermatophyta</taxon>
        <taxon>Magnoliopsida</taxon>
        <taxon>Ranunculales</taxon>
        <taxon>Ranunculaceae</taxon>
        <taxon>Thalictroideae</taxon>
        <taxon>Thalictrum</taxon>
    </lineage>
</organism>
<proteinExistence type="inferred from homology"/>
<feature type="non-terminal residue" evidence="4">
    <location>
        <position position="66"/>
    </location>
</feature>
<dbReference type="PROSITE" id="PS51375">
    <property type="entry name" value="PPR"/>
    <property type="match status" value="1"/>
</dbReference>
<dbReference type="OrthoDB" id="1705917at2759"/>
<dbReference type="InterPro" id="IPR002885">
    <property type="entry name" value="PPR_rpt"/>
</dbReference>